<protein>
    <recommendedName>
        <fullName evidence="4">Secreted protein</fullName>
    </recommendedName>
</protein>
<dbReference type="Proteomes" id="UP001217485">
    <property type="component" value="Unassembled WGS sequence"/>
</dbReference>
<evidence type="ECO:0000313" key="3">
    <source>
        <dbReference type="Proteomes" id="UP001217485"/>
    </source>
</evidence>
<proteinExistence type="predicted"/>
<comment type="caution">
    <text evidence="2">The sequence shown here is derived from an EMBL/GenBank/DDBJ whole genome shotgun (WGS) entry which is preliminary data.</text>
</comment>
<keyword evidence="3" id="KW-1185">Reference proteome</keyword>
<name>A0ABT5C8F5_9BACT</name>
<keyword evidence="1" id="KW-0732">Signal</keyword>
<accession>A0ABT5C8F5</accession>
<dbReference type="EMBL" id="JAQNDK010000004">
    <property type="protein sequence ID" value="MDC0682704.1"/>
    <property type="molecule type" value="Genomic_DNA"/>
</dbReference>
<evidence type="ECO:0000313" key="2">
    <source>
        <dbReference type="EMBL" id="MDC0682704.1"/>
    </source>
</evidence>
<organism evidence="2 3">
    <name type="scientific">Sorangium atrum</name>
    <dbReference type="NCBI Taxonomy" id="2995308"/>
    <lineage>
        <taxon>Bacteria</taxon>
        <taxon>Pseudomonadati</taxon>
        <taxon>Myxococcota</taxon>
        <taxon>Polyangia</taxon>
        <taxon>Polyangiales</taxon>
        <taxon>Polyangiaceae</taxon>
        <taxon>Sorangium</taxon>
    </lineage>
</organism>
<feature type="signal peptide" evidence="1">
    <location>
        <begin position="1"/>
        <end position="22"/>
    </location>
</feature>
<sequence length="154" mass="16085">MSTTFKSFLLAAMAAVSVGAVAAPATARTTTASAGTTVAPSDRACFSEYWGNIYNNGSTGCAGPRAWLVPAVVDHAGWTNFSVGGIAFNLSSDVSCRAIGTSWDGYVWDLYAAKSLTSVNVFQQINVTSYHTANGSSYLACDITPNGRITTVTY</sequence>
<evidence type="ECO:0008006" key="4">
    <source>
        <dbReference type="Google" id="ProtNLM"/>
    </source>
</evidence>
<evidence type="ECO:0000256" key="1">
    <source>
        <dbReference type="SAM" id="SignalP"/>
    </source>
</evidence>
<dbReference type="RefSeq" id="WP_272100862.1">
    <property type="nucleotide sequence ID" value="NZ_JAQNDK010000004.1"/>
</dbReference>
<reference evidence="2 3" key="1">
    <citation type="submission" date="2023-01" db="EMBL/GenBank/DDBJ databases">
        <title>Minimal conservation of predation-associated metabolite biosynthetic gene clusters underscores biosynthetic potential of Myxococcota including descriptions for ten novel species: Archangium lansinium sp. nov., Myxococcus landrumus sp. nov., Nannocystis bai.</title>
        <authorList>
            <person name="Ahearne A."/>
            <person name="Stevens C."/>
            <person name="Dowd S."/>
        </authorList>
    </citation>
    <scope>NUCLEOTIDE SEQUENCE [LARGE SCALE GENOMIC DNA]</scope>
    <source>
        <strain evidence="2 3">WIWO2</strain>
    </source>
</reference>
<gene>
    <name evidence="2" type="ORF">POL72_33565</name>
</gene>
<feature type="chain" id="PRO_5045603995" description="Secreted protein" evidence="1">
    <location>
        <begin position="23"/>
        <end position="154"/>
    </location>
</feature>